<dbReference type="InterPro" id="IPR002716">
    <property type="entry name" value="PIN_dom"/>
</dbReference>
<dbReference type="Gene3D" id="3.40.50.1010">
    <property type="entry name" value="5'-nuclease"/>
    <property type="match status" value="1"/>
</dbReference>
<dbReference type="Pfam" id="PF01850">
    <property type="entry name" value="PIN"/>
    <property type="match status" value="1"/>
</dbReference>
<dbReference type="PANTHER" id="PTHR35901">
    <property type="entry name" value="RIBONUCLEASE VAPC3"/>
    <property type="match status" value="1"/>
</dbReference>
<dbReference type="GO" id="GO:0004540">
    <property type="term" value="F:RNA nuclease activity"/>
    <property type="evidence" value="ECO:0007669"/>
    <property type="project" value="InterPro"/>
</dbReference>
<keyword evidence="1" id="KW-1277">Toxin-antitoxin system</keyword>
<reference evidence="6" key="1">
    <citation type="submission" date="2020-05" db="EMBL/GenBank/DDBJ databases">
        <authorList>
            <person name="Chiriac C."/>
            <person name="Salcher M."/>
            <person name="Ghai R."/>
            <person name="Kavagutti S V."/>
        </authorList>
    </citation>
    <scope>NUCLEOTIDE SEQUENCE</scope>
</reference>
<evidence type="ECO:0000256" key="2">
    <source>
        <dbReference type="ARBA" id="ARBA00022722"/>
    </source>
</evidence>
<keyword evidence="4" id="KW-0378">Hydrolase</keyword>
<dbReference type="PANTHER" id="PTHR35901:SF1">
    <property type="entry name" value="EXONUCLEASE VAPC9"/>
    <property type="match status" value="1"/>
</dbReference>
<evidence type="ECO:0000256" key="4">
    <source>
        <dbReference type="ARBA" id="ARBA00022801"/>
    </source>
</evidence>
<dbReference type="AlphaFoldDB" id="A0A6J7ERY7"/>
<evidence type="ECO:0000256" key="1">
    <source>
        <dbReference type="ARBA" id="ARBA00022649"/>
    </source>
</evidence>
<name>A0A6J7ERY7_9ZZZZ</name>
<gene>
    <name evidence="6" type="ORF">UFOPK3376_02203</name>
</gene>
<protein>
    <submittedName>
        <fullName evidence="6">Unannotated protein</fullName>
    </submittedName>
</protein>
<organism evidence="6">
    <name type="scientific">freshwater metagenome</name>
    <dbReference type="NCBI Taxonomy" id="449393"/>
    <lineage>
        <taxon>unclassified sequences</taxon>
        <taxon>metagenomes</taxon>
        <taxon>ecological metagenomes</taxon>
    </lineage>
</organism>
<keyword evidence="3" id="KW-0479">Metal-binding</keyword>
<accession>A0A6J7ERY7</accession>
<dbReference type="GO" id="GO:0016787">
    <property type="term" value="F:hydrolase activity"/>
    <property type="evidence" value="ECO:0007669"/>
    <property type="project" value="UniProtKB-KW"/>
</dbReference>
<keyword evidence="2" id="KW-0540">Nuclease</keyword>
<dbReference type="InterPro" id="IPR022907">
    <property type="entry name" value="VapC_family"/>
</dbReference>
<evidence type="ECO:0000313" key="6">
    <source>
        <dbReference type="EMBL" id="CAB4885876.1"/>
    </source>
</evidence>
<dbReference type="CDD" id="cd09874">
    <property type="entry name" value="PIN_MT3492-like"/>
    <property type="match status" value="1"/>
</dbReference>
<dbReference type="InterPro" id="IPR051619">
    <property type="entry name" value="TypeII_TA_RNase_PINc/VapC"/>
</dbReference>
<dbReference type="HAMAP" id="MF_00265">
    <property type="entry name" value="VapC_Nob1"/>
    <property type="match status" value="1"/>
</dbReference>
<dbReference type="InterPro" id="IPR029060">
    <property type="entry name" value="PIN-like_dom_sf"/>
</dbReference>
<proteinExistence type="inferred from homology"/>
<sequence>MITYVDTSTLIKLLIDEVGTTEAGRIWDEPDVLVAVRIGHVEARAALAAARRQGRISAAVLGKAVIGLDVLWSQLSVVEIDEVLMRLAGDLAASRHLRGYDAVHLAAAQLVGADVFSSADRRLCMAASASGLHVANPIDAVQ</sequence>
<feature type="domain" description="PIN" evidence="5">
    <location>
        <begin position="4"/>
        <end position="124"/>
    </location>
</feature>
<dbReference type="EMBL" id="CAFBLP010000064">
    <property type="protein sequence ID" value="CAB4885876.1"/>
    <property type="molecule type" value="Genomic_DNA"/>
</dbReference>
<evidence type="ECO:0000256" key="3">
    <source>
        <dbReference type="ARBA" id="ARBA00022723"/>
    </source>
</evidence>
<evidence type="ECO:0000259" key="5">
    <source>
        <dbReference type="Pfam" id="PF01850"/>
    </source>
</evidence>
<dbReference type="GO" id="GO:0046872">
    <property type="term" value="F:metal ion binding"/>
    <property type="evidence" value="ECO:0007669"/>
    <property type="project" value="UniProtKB-KW"/>
</dbReference>
<dbReference type="SUPFAM" id="SSF88723">
    <property type="entry name" value="PIN domain-like"/>
    <property type="match status" value="1"/>
</dbReference>